<comment type="caution">
    <text evidence="1">The sequence shown here is derived from an EMBL/GenBank/DDBJ whole genome shotgun (WGS) entry which is preliminary data.</text>
</comment>
<evidence type="ECO:0000313" key="2">
    <source>
        <dbReference type="Proteomes" id="UP000294743"/>
    </source>
</evidence>
<dbReference type="AlphaFoldDB" id="A0A4R7ZPT2"/>
<dbReference type="EMBL" id="SODD01000016">
    <property type="protein sequence ID" value="TDW19933.1"/>
    <property type="molecule type" value="Genomic_DNA"/>
</dbReference>
<name>A0A4R7ZPT2_9FIRM</name>
<organism evidence="1 2">
    <name type="scientific">Breznakia blatticola</name>
    <dbReference type="NCBI Taxonomy" id="1754012"/>
    <lineage>
        <taxon>Bacteria</taxon>
        <taxon>Bacillati</taxon>
        <taxon>Bacillota</taxon>
        <taxon>Erysipelotrichia</taxon>
        <taxon>Erysipelotrichales</taxon>
        <taxon>Erysipelotrichaceae</taxon>
        <taxon>Breznakia</taxon>
    </lineage>
</organism>
<keyword evidence="2" id="KW-1185">Reference proteome</keyword>
<reference evidence="1 2" key="1">
    <citation type="submission" date="2019-03" db="EMBL/GenBank/DDBJ databases">
        <title>Genomic Encyclopedia of Type Strains, Phase IV (KMG-IV): sequencing the most valuable type-strain genomes for metagenomic binning, comparative biology and taxonomic classification.</title>
        <authorList>
            <person name="Goeker M."/>
        </authorList>
    </citation>
    <scope>NUCLEOTIDE SEQUENCE [LARGE SCALE GENOMIC DNA]</scope>
    <source>
        <strain evidence="1 2">DSM 28867</strain>
    </source>
</reference>
<sequence length="77" mass="8733">MNEKQKQTFVDGVITACGIIARRNLYTCSCDSDIKEILQGAAFTGEQWNSSNCKQEKEDILLAMNEEELSEVLKTWD</sequence>
<protein>
    <submittedName>
        <fullName evidence="1">Uncharacterized protein</fullName>
    </submittedName>
</protein>
<evidence type="ECO:0000313" key="1">
    <source>
        <dbReference type="EMBL" id="TDW19933.1"/>
    </source>
</evidence>
<proteinExistence type="predicted"/>
<dbReference type="Proteomes" id="UP000294743">
    <property type="component" value="Unassembled WGS sequence"/>
</dbReference>
<dbReference type="RefSeq" id="WP_134169438.1">
    <property type="nucleotide sequence ID" value="NZ_SODD01000016.1"/>
</dbReference>
<gene>
    <name evidence="1" type="ORF">EDD63_11635</name>
</gene>
<accession>A0A4R7ZPT2</accession>